<dbReference type="EMBL" id="CAJNOR010007301">
    <property type="protein sequence ID" value="CAF1614722.1"/>
    <property type="molecule type" value="Genomic_DNA"/>
</dbReference>
<gene>
    <name evidence="2" type="ORF">XAT740_LOCUS49392</name>
</gene>
<comment type="caution">
    <text evidence="2">The sequence shown here is derived from an EMBL/GenBank/DDBJ whole genome shotgun (WGS) entry which is preliminary data.</text>
</comment>
<name>A0A816BY12_ADIRI</name>
<evidence type="ECO:0000313" key="3">
    <source>
        <dbReference type="Proteomes" id="UP000663828"/>
    </source>
</evidence>
<dbReference type="AlphaFoldDB" id="A0A816BY12"/>
<sequence>MAQIITTQARHPKNLTSKSISRVNKLPSIDRKKQDNYPYHLERLPNFHTSLYLDASETGDKTSRPLENLVHEQINGRLYQCEHPSVTSSTVRYSVAPSGVLRSNEYQTESQNYFSDQNCASFLSNVSSESGSQYGSSTIHGLYHSSFGTTYQKPADNQFGQNSTTSIYEAYTSDPFFKSHSCSTLYDKRSPDVINWDRTQPRNLEHYRKPIDNIKSSPSSSLAKPISTYTKSFGGYKSLTSNTALRAEQPKYSSSLLTRNSRWIRTNPIPNDDLTDNPYLTTTADVYKVLPIDYLSPRHSSIHGIFSKSISNIMPYNPYNPVHHTSETANGSLDSRPHLVLQQLPRIKLPPVVRPKPAAEPAAEREPKT</sequence>
<accession>A0A816BY12</accession>
<protein>
    <submittedName>
        <fullName evidence="2">Uncharacterized protein</fullName>
    </submittedName>
</protein>
<dbReference type="Proteomes" id="UP000663828">
    <property type="component" value="Unassembled WGS sequence"/>
</dbReference>
<evidence type="ECO:0000313" key="2">
    <source>
        <dbReference type="EMBL" id="CAF1614722.1"/>
    </source>
</evidence>
<proteinExistence type="predicted"/>
<evidence type="ECO:0000256" key="1">
    <source>
        <dbReference type="SAM" id="MobiDB-lite"/>
    </source>
</evidence>
<reference evidence="2" key="1">
    <citation type="submission" date="2021-02" db="EMBL/GenBank/DDBJ databases">
        <authorList>
            <person name="Nowell W R."/>
        </authorList>
    </citation>
    <scope>NUCLEOTIDE SEQUENCE</scope>
</reference>
<feature type="region of interest" description="Disordered" evidence="1">
    <location>
        <begin position="350"/>
        <end position="369"/>
    </location>
</feature>
<keyword evidence="3" id="KW-1185">Reference proteome</keyword>
<organism evidence="2 3">
    <name type="scientific">Adineta ricciae</name>
    <name type="common">Rotifer</name>
    <dbReference type="NCBI Taxonomy" id="249248"/>
    <lineage>
        <taxon>Eukaryota</taxon>
        <taxon>Metazoa</taxon>
        <taxon>Spiralia</taxon>
        <taxon>Gnathifera</taxon>
        <taxon>Rotifera</taxon>
        <taxon>Eurotatoria</taxon>
        <taxon>Bdelloidea</taxon>
        <taxon>Adinetida</taxon>
        <taxon>Adinetidae</taxon>
        <taxon>Adineta</taxon>
    </lineage>
</organism>